<evidence type="ECO:0000313" key="4">
    <source>
        <dbReference type="WBParaSite" id="SBAD_0000208401-mRNA-1"/>
    </source>
</evidence>
<accession>A0A183IEE0</accession>
<reference evidence="4" key="1">
    <citation type="submission" date="2016-06" db="UniProtKB">
        <authorList>
            <consortium name="WormBaseParasite"/>
        </authorList>
    </citation>
    <scope>IDENTIFICATION</scope>
</reference>
<evidence type="ECO:0000313" key="2">
    <source>
        <dbReference type="EMBL" id="VDO96106.1"/>
    </source>
</evidence>
<evidence type="ECO:0000313" key="3">
    <source>
        <dbReference type="Proteomes" id="UP000270296"/>
    </source>
</evidence>
<sequence>MRVGECLPIQIKPQTLMKTRADRWELKGSRTEQNFASLTHSCRRVRPITGHDPRLPQLDPPRRRSLHSLIVVAVPQRCPVYPALLIHTPTGRPTATPRCTPMTDLSFGPQLVNLSLDHDSYRNDVIDGGELSRIELGTRIFSWITVSIFGLCFSFLLLIHWRSNGYRTVRQVIEI</sequence>
<name>A0A183IEE0_9BILA</name>
<feature type="transmembrane region" description="Helical" evidence="1">
    <location>
        <begin position="140"/>
        <end position="161"/>
    </location>
</feature>
<evidence type="ECO:0000256" key="1">
    <source>
        <dbReference type="SAM" id="Phobius"/>
    </source>
</evidence>
<proteinExistence type="predicted"/>
<dbReference type="WBParaSite" id="SBAD_0000208401-mRNA-1">
    <property type="protein sequence ID" value="SBAD_0000208401-mRNA-1"/>
    <property type="gene ID" value="SBAD_0000208401"/>
</dbReference>
<keyword evidence="3" id="KW-1185">Reference proteome</keyword>
<gene>
    <name evidence="2" type="ORF">SBAD_LOCUS1984</name>
</gene>
<dbReference type="OrthoDB" id="5919806at2759"/>
<keyword evidence="1" id="KW-0472">Membrane</keyword>
<dbReference type="EMBL" id="UZAM01007032">
    <property type="protein sequence ID" value="VDO96106.1"/>
    <property type="molecule type" value="Genomic_DNA"/>
</dbReference>
<keyword evidence="1" id="KW-0812">Transmembrane</keyword>
<dbReference type="AlphaFoldDB" id="A0A183IEE0"/>
<reference evidence="2 3" key="2">
    <citation type="submission" date="2018-11" db="EMBL/GenBank/DDBJ databases">
        <authorList>
            <consortium name="Pathogen Informatics"/>
        </authorList>
    </citation>
    <scope>NUCLEOTIDE SEQUENCE [LARGE SCALE GENOMIC DNA]</scope>
</reference>
<organism evidence="4">
    <name type="scientific">Soboliphyme baturini</name>
    <dbReference type="NCBI Taxonomy" id="241478"/>
    <lineage>
        <taxon>Eukaryota</taxon>
        <taxon>Metazoa</taxon>
        <taxon>Ecdysozoa</taxon>
        <taxon>Nematoda</taxon>
        <taxon>Enoplea</taxon>
        <taxon>Dorylaimia</taxon>
        <taxon>Dioctophymatida</taxon>
        <taxon>Dioctophymatoidea</taxon>
        <taxon>Soboliphymatidae</taxon>
        <taxon>Soboliphyme</taxon>
    </lineage>
</organism>
<keyword evidence="1" id="KW-1133">Transmembrane helix</keyword>
<dbReference type="Proteomes" id="UP000270296">
    <property type="component" value="Unassembled WGS sequence"/>
</dbReference>
<protein>
    <submittedName>
        <fullName evidence="4">Neur_chan_memb domain-containing protein</fullName>
    </submittedName>
</protein>